<protein>
    <submittedName>
        <fullName evidence="1">Uncharacterized protein</fullName>
    </submittedName>
</protein>
<dbReference type="AlphaFoldDB" id="A0A8S9YTR1"/>
<dbReference type="Proteomes" id="UP000822476">
    <property type="component" value="Unassembled WGS sequence"/>
</dbReference>
<proteinExistence type="predicted"/>
<comment type="caution">
    <text evidence="1">The sequence shown here is derived from an EMBL/GenBank/DDBJ whole genome shotgun (WGS) entry which is preliminary data.</text>
</comment>
<evidence type="ECO:0000313" key="2">
    <source>
        <dbReference type="Proteomes" id="UP000822476"/>
    </source>
</evidence>
<evidence type="ECO:0000313" key="1">
    <source>
        <dbReference type="EMBL" id="KAF7256401.1"/>
    </source>
</evidence>
<accession>A0A8S9YTR1</accession>
<keyword evidence="2" id="KW-1185">Reference proteome</keyword>
<gene>
    <name evidence="1" type="ORF">EG68_06734</name>
</gene>
<reference evidence="1" key="1">
    <citation type="submission" date="2019-07" db="EMBL/GenBank/DDBJ databases">
        <title>Annotation for the trematode Paragonimus miyazaki's.</title>
        <authorList>
            <person name="Choi Y.-J."/>
        </authorList>
    </citation>
    <scope>NUCLEOTIDE SEQUENCE</scope>
    <source>
        <strain evidence="1">Japan</strain>
    </source>
</reference>
<sequence length="73" mass="8448">MSIFAVRKFVWTLGFLSILVLMLPNGITTLYAPSEEQMQKLLREFIVSSPENLRLYMRFMADSDAISSRPRYG</sequence>
<organism evidence="1 2">
    <name type="scientific">Paragonimus skrjabini miyazakii</name>
    <dbReference type="NCBI Taxonomy" id="59628"/>
    <lineage>
        <taxon>Eukaryota</taxon>
        <taxon>Metazoa</taxon>
        <taxon>Spiralia</taxon>
        <taxon>Lophotrochozoa</taxon>
        <taxon>Platyhelminthes</taxon>
        <taxon>Trematoda</taxon>
        <taxon>Digenea</taxon>
        <taxon>Plagiorchiida</taxon>
        <taxon>Troglotremata</taxon>
        <taxon>Troglotrematidae</taxon>
        <taxon>Paragonimus</taxon>
    </lineage>
</organism>
<dbReference type="OrthoDB" id="6246639at2759"/>
<name>A0A8S9YTR1_9TREM</name>
<dbReference type="EMBL" id="JTDE01003152">
    <property type="protein sequence ID" value="KAF7256401.1"/>
    <property type="molecule type" value="Genomic_DNA"/>
</dbReference>